<evidence type="ECO:0000313" key="2">
    <source>
        <dbReference type="EMBL" id="KAJ4838903.1"/>
    </source>
</evidence>
<comment type="caution">
    <text evidence="2">The sequence shown here is derived from an EMBL/GenBank/DDBJ whole genome shotgun (WGS) entry which is preliminary data.</text>
</comment>
<dbReference type="PANTHER" id="PTHR34427">
    <property type="entry name" value="DUF4283 DOMAIN PROTEIN"/>
    <property type="match status" value="1"/>
</dbReference>
<protein>
    <recommendedName>
        <fullName evidence="4">DUF4283 domain-containing protein</fullName>
    </recommendedName>
</protein>
<accession>A0A9Q0JEP4</accession>
<sequence>MGGVSFSLCFPSPKALLDFNPQNHPQLTDFFDLFRPWQAGDITHNRLCWVSIKGVPVHAWSKEFFNLLAIKFGKLIDLSPQTRALERLDVAEVLILTSNRKLISAESSVKIGDHSFGITMCENLLNPLEWNWIQPPPAEPANHTRLTNPTRTNHLTSQPQIPIFRDLAVPSDPCPLILSDASSKIPPPTSKVGKNSNNDLTSQPQNSILRDLAVPSNPSPLILFDASSKTPPPTSKDGKNSNTDPFNLMFLINKTHEPHRNTTPSPLSCASSSTPRDHSTTPDKSVNLPPSHIEPAQSPLPYDQCLFLGASSSKFGPLVPYTPSPSPCPSPPSPLTPGPPQNTNSFSSGYKSICSKTPSCHHSQSSLIRDIVERKLAIILKDLEIQKKRKTKSFAFNGSLVSSIGDDDIMNVNKRLENVGDSLAIVPFSFNSIEAAETCNVGEALGWDVGSNHQEVQEMIQVLVDNEASDWVQSRAAA</sequence>
<evidence type="ECO:0008006" key="4">
    <source>
        <dbReference type="Google" id="ProtNLM"/>
    </source>
</evidence>
<evidence type="ECO:0000313" key="3">
    <source>
        <dbReference type="Proteomes" id="UP001141552"/>
    </source>
</evidence>
<name>A0A9Q0JEP4_9ROSI</name>
<dbReference type="PANTHER" id="PTHR34427:SF5">
    <property type="entry name" value="DUF4283 DOMAIN-CONTAINING PROTEIN"/>
    <property type="match status" value="1"/>
</dbReference>
<feature type="compositionally biased region" description="Polar residues" evidence="1">
    <location>
        <begin position="192"/>
        <end position="204"/>
    </location>
</feature>
<reference evidence="2" key="2">
    <citation type="journal article" date="2023" name="Plants (Basel)">
        <title>Annotation of the Turnera subulata (Passifloraceae) Draft Genome Reveals the S-Locus Evolved after the Divergence of Turneroideae from Passifloroideae in a Stepwise Manner.</title>
        <authorList>
            <person name="Henning P.M."/>
            <person name="Roalson E.H."/>
            <person name="Mir W."/>
            <person name="McCubbin A.G."/>
            <person name="Shore J.S."/>
        </authorList>
    </citation>
    <scope>NUCLEOTIDE SEQUENCE</scope>
    <source>
        <strain evidence="2">F60SS</strain>
    </source>
</reference>
<keyword evidence="3" id="KW-1185">Reference proteome</keyword>
<reference evidence="2" key="1">
    <citation type="submission" date="2022-02" db="EMBL/GenBank/DDBJ databases">
        <authorList>
            <person name="Henning P.M."/>
            <person name="McCubbin A.G."/>
            <person name="Shore J.S."/>
        </authorList>
    </citation>
    <scope>NUCLEOTIDE SEQUENCE</scope>
    <source>
        <strain evidence="2">F60SS</strain>
        <tissue evidence="2">Leaves</tissue>
    </source>
</reference>
<organism evidence="2 3">
    <name type="scientific">Turnera subulata</name>
    <dbReference type="NCBI Taxonomy" id="218843"/>
    <lineage>
        <taxon>Eukaryota</taxon>
        <taxon>Viridiplantae</taxon>
        <taxon>Streptophyta</taxon>
        <taxon>Embryophyta</taxon>
        <taxon>Tracheophyta</taxon>
        <taxon>Spermatophyta</taxon>
        <taxon>Magnoliopsida</taxon>
        <taxon>eudicotyledons</taxon>
        <taxon>Gunneridae</taxon>
        <taxon>Pentapetalae</taxon>
        <taxon>rosids</taxon>
        <taxon>fabids</taxon>
        <taxon>Malpighiales</taxon>
        <taxon>Passifloraceae</taxon>
        <taxon>Turnera</taxon>
    </lineage>
</organism>
<dbReference type="EMBL" id="JAKUCV010003446">
    <property type="protein sequence ID" value="KAJ4838903.1"/>
    <property type="molecule type" value="Genomic_DNA"/>
</dbReference>
<feature type="region of interest" description="Disordered" evidence="1">
    <location>
        <begin position="178"/>
        <end position="204"/>
    </location>
</feature>
<dbReference type="Proteomes" id="UP001141552">
    <property type="component" value="Unassembled WGS sequence"/>
</dbReference>
<proteinExistence type="predicted"/>
<feature type="region of interest" description="Disordered" evidence="1">
    <location>
        <begin position="219"/>
        <end position="295"/>
    </location>
</feature>
<evidence type="ECO:0000256" key="1">
    <source>
        <dbReference type="SAM" id="MobiDB-lite"/>
    </source>
</evidence>
<feature type="compositionally biased region" description="Pro residues" evidence="1">
    <location>
        <begin position="322"/>
        <end position="340"/>
    </location>
</feature>
<gene>
    <name evidence="2" type="ORF">Tsubulata_006768</name>
</gene>
<feature type="region of interest" description="Disordered" evidence="1">
    <location>
        <begin position="322"/>
        <end position="347"/>
    </location>
</feature>
<feature type="compositionally biased region" description="Polar residues" evidence="1">
    <location>
        <begin position="261"/>
        <end position="274"/>
    </location>
</feature>
<dbReference type="OrthoDB" id="1750508at2759"/>
<dbReference type="AlphaFoldDB" id="A0A9Q0JEP4"/>